<dbReference type="EC" id="1.14.13.77" evidence="8"/>
<evidence type="ECO:0000256" key="4">
    <source>
        <dbReference type="ARBA" id="ARBA00022723"/>
    </source>
</evidence>
<evidence type="ECO:0000256" key="6">
    <source>
        <dbReference type="ARBA" id="ARBA00023004"/>
    </source>
</evidence>
<organism evidence="8 9">
    <name type="scientific">Ricinus communis</name>
    <name type="common">Castor bean</name>
    <dbReference type="NCBI Taxonomy" id="3988"/>
    <lineage>
        <taxon>Eukaryota</taxon>
        <taxon>Viridiplantae</taxon>
        <taxon>Streptophyta</taxon>
        <taxon>Embryophyta</taxon>
        <taxon>Tracheophyta</taxon>
        <taxon>Spermatophyta</taxon>
        <taxon>Magnoliopsida</taxon>
        <taxon>eudicotyledons</taxon>
        <taxon>Gunneridae</taxon>
        <taxon>Pentapetalae</taxon>
        <taxon>rosids</taxon>
        <taxon>fabids</taxon>
        <taxon>Malpighiales</taxon>
        <taxon>Euphorbiaceae</taxon>
        <taxon>Acalyphoideae</taxon>
        <taxon>Acalypheae</taxon>
        <taxon>Ricinus</taxon>
    </lineage>
</organism>
<comment type="subcellular location">
    <subcellularLocation>
        <location evidence="1">Membrane</location>
        <topology evidence="1">Single-pass membrane protein</topology>
    </subcellularLocation>
</comment>
<proteinExistence type="inferred from homology"/>
<dbReference type="AlphaFoldDB" id="B9RXN4"/>
<evidence type="ECO:0000313" key="9">
    <source>
        <dbReference type="Proteomes" id="UP000008311"/>
    </source>
</evidence>
<evidence type="ECO:0000256" key="3">
    <source>
        <dbReference type="ARBA" id="ARBA00022692"/>
    </source>
</evidence>
<dbReference type="eggNOG" id="KOG0157">
    <property type="taxonomic scope" value="Eukaryota"/>
</dbReference>
<dbReference type="Pfam" id="PF00067">
    <property type="entry name" value="p450"/>
    <property type="match status" value="1"/>
</dbReference>
<dbReference type="InterPro" id="IPR002397">
    <property type="entry name" value="Cyt_P450_B"/>
</dbReference>
<gene>
    <name evidence="8" type="ORF">RCOM_0905220</name>
</gene>
<keyword evidence="3" id="KW-0812">Transmembrane</keyword>
<evidence type="ECO:0000256" key="1">
    <source>
        <dbReference type="ARBA" id="ARBA00004167"/>
    </source>
</evidence>
<dbReference type="PANTHER" id="PTHR24286:SF217">
    <property type="entry name" value="OS07G0520300 PROTEIN"/>
    <property type="match status" value="1"/>
</dbReference>
<keyword evidence="5" id="KW-1133">Transmembrane helix</keyword>
<dbReference type="Gene3D" id="1.10.630.10">
    <property type="entry name" value="Cytochrome P450"/>
    <property type="match status" value="1"/>
</dbReference>
<accession>B9RXN4</accession>
<dbReference type="GO" id="GO:0016020">
    <property type="term" value="C:membrane"/>
    <property type="evidence" value="ECO:0007669"/>
    <property type="project" value="UniProtKB-SubCell"/>
</dbReference>
<keyword evidence="7" id="KW-0349">Heme</keyword>
<dbReference type="GO" id="GO:0016705">
    <property type="term" value="F:oxidoreductase activity, acting on paired donors, with incorporation or reduction of molecular oxygen"/>
    <property type="evidence" value="ECO:0007669"/>
    <property type="project" value="InterPro"/>
</dbReference>
<dbReference type="InterPro" id="IPR001128">
    <property type="entry name" value="Cyt_P450"/>
</dbReference>
<evidence type="ECO:0000256" key="2">
    <source>
        <dbReference type="ARBA" id="ARBA00010617"/>
    </source>
</evidence>
<name>B9RXN4_RICCO</name>
<evidence type="ECO:0000256" key="5">
    <source>
        <dbReference type="ARBA" id="ARBA00022989"/>
    </source>
</evidence>
<keyword evidence="4 7" id="KW-0479">Metal-binding</keyword>
<dbReference type="SUPFAM" id="SSF48264">
    <property type="entry name" value="Cytochrome P450"/>
    <property type="match status" value="1"/>
</dbReference>
<dbReference type="InterPro" id="IPR036396">
    <property type="entry name" value="Cyt_P450_sf"/>
</dbReference>
<sequence>MESLRMSPPVFCSFRKVLKDFEYEGFLIPKGWQIIWAACMTHMEDCIFPNASKLDPTHFDKQAPAYSFMAFGGGPRICPGNEFARIETLVTIHYLVTPVQVGPLFLRHVILQRSNAKFQAGTRDTNRAKNLFRSQLKCTSRHTYFNES</sequence>
<evidence type="ECO:0000313" key="8">
    <source>
        <dbReference type="EMBL" id="EEF43890.1"/>
    </source>
</evidence>
<dbReference type="EMBL" id="EQ973828">
    <property type="protein sequence ID" value="EEF43890.1"/>
    <property type="molecule type" value="Genomic_DNA"/>
</dbReference>
<keyword evidence="7" id="KW-0503">Monooxygenase</keyword>
<dbReference type="PRINTS" id="PR00359">
    <property type="entry name" value="BP450"/>
</dbReference>
<keyword evidence="5" id="KW-0472">Membrane</keyword>
<keyword evidence="9" id="KW-1185">Reference proteome</keyword>
<protein>
    <submittedName>
        <fullName evidence="8">Cytochrome P450, putative</fullName>
        <ecNumber evidence="8">1.14.13.77</ecNumber>
    </submittedName>
</protein>
<dbReference type="InterPro" id="IPR017972">
    <property type="entry name" value="Cyt_P450_CS"/>
</dbReference>
<evidence type="ECO:0000256" key="7">
    <source>
        <dbReference type="RuleBase" id="RU000461"/>
    </source>
</evidence>
<dbReference type="Proteomes" id="UP000008311">
    <property type="component" value="Unassembled WGS sequence"/>
</dbReference>
<keyword evidence="6 7" id="KW-0408">Iron</keyword>
<dbReference type="PROSITE" id="PS00086">
    <property type="entry name" value="CYTOCHROME_P450"/>
    <property type="match status" value="1"/>
</dbReference>
<dbReference type="GO" id="GO:0004497">
    <property type="term" value="F:monooxygenase activity"/>
    <property type="evidence" value="ECO:0007669"/>
    <property type="project" value="UniProtKB-KW"/>
</dbReference>
<dbReference type="PANTHER" id="PTHR24286">
    <property type="entry name" value="CYTOCHROME P450 26"/>
    <property type="match status" value="1"/>
</dbReference>
<keyword evidence="7 8" id="KW-0560">Oxidoreductase</keyword>
<dbReference type="InParanoid" id="B9RXN4"/>
<dbReference type="GO" id="GO:0005506">
    <property type="term" value="F:iron ion binding"/>
    <property type="evidence" value="ECO:0007669"/>
    <property type="project" value="InterPro"/>
</dbReference>
<comment type="similarity">
    <text evidence="2 7">Belongs to the cytochrome P450 family.</text>
</comment>
<reference evidence="9" key="1">
    <citation type="journal article" date="2010" name="Nat. Biotechnol.">
        <title>Draft genome sequence of the oilseed species Ricinus communis.</title>
        <authorList>
            <person name="Chan A.P."/>
            <person name="Crabtree J."/>
            <person name="Zhao Q."/>
            <person name="Lorenzi H."/>
            <person name="Orvis J."/>
            <person name="Puiu D."/>
            <person name="Melake-Berhan A."/>
            <person name="Jones K.M."/>
            <person name="Redman J."/>
            <person name="Chen G."/>
            <person name="Cahoon E.B."/>
            <person name="Gedil M."/>
            <person name="Stanke M."/>
            <person name="Haas B.J."/>
            <person name="Wortman J.R."/>
            <person name="Fraser-Liggett C.M."/>
            <person name="Ravel J."/>
            <person name="Rabinowicz P.D."/>
        </authorList>
    </citation>
    <scope>NUCLEOTIDE SEQUENCE [LARGE SCALE GENOMIC DNA]</scope>
    <source>
        <strain evidence="9">cv. Hale</strain>
    </source>
</reference>
<dbReference type="GO" id="GO:0020037">
    <property type="term" value="F:heme binding"/>
    <property type="evidence" value="ECO:0007669"/>
    <property type="project" value="InterPro"/>
</dbReference>